<dbReference type="KEGG" id="lsf:I8J32_012190"/>
<feature type="chain" id="PRO_5037767209" description="Big-1 domain-containing protein" evidence="1">
    <location>
        <begin position="27"/>
        <end position="615"/>
    </location>
</feature>
<reference evidence="2 3" key="1">
    <citation type="submission" date="2021-03" db="EMBL/GenBank/DDBJ databases">
        <title>Lysobacter sp. nov. isolated from soil of gangwondo yeongwol, south Korea.</title>
        <authorList>
            <person name="Kim K.R."/>
            <person name="Kim K.H."/>
            <person name="Jeon C.O."/>
        </authorList>
    </citation>
    <scope>NUCLEOTIDE SEQUENCE [LARGE SCALE GENOMIC DNA]</scope>
    <source>
        <strain evidence="2 3">R19</strain>
    </source>
</reference>
<protein>
    <recommendedName>
        <fullName evidence="4">Big-1 domain-containing protein</fullName>
    </recommendedName>
</protein>
<evidence type="ECO:0000313" key="2">
    <source>
        <dbReference type="EMBL" id="QSX77510.1"/>
    </source>
</evidence>
<evidence type="ECO:0000256" key="1">
    <source>
        <dbReference type="SAM" id="SignalP"/>
    </source>
</evidence>
<dbReference type="SUPFAM" id="SSF51126">
    <property type="entry name" value="Pectin lyase-like"/>
    <property type="match status" value="1"/>
</dbReference>
<proteinExistence type="predicted"/>
<accession>A0A974XYX5</accession>
<dbReference type="AlphaFoldDB" id="A0A974XYX5"/>
<dbReference type="EMBL" id="CP071518">
    <property type="protein sequence ID" value="QSX77510.1"/>
    <property type="molecule type" value="Genomic_DNA"/>
</dbReference>
<sequence>MFSAYTCSSKSCKVLLLLTLPSFCLAALSSASASTFYVRIGGGDSAQCNGRVDAAYPGSGTAQNCAWKNPDIALPNSGTARIAGGDTLMIGAGTYQIGSGGYMQKVPSGPSATSRTRILGKAGTRLVGVAGTHRVINLDGSSNVEIGNLEITDNSDCVYNHSNSAATCTSSMPWARVGVYAAASGNVYLHDLNIHGMGKNAFNAGGLKNWTLERVKMNKNGSAGWDGNVSSGGSNSGQMVLRDIEIAWNGCGEKVATGEAWACWAQTTGGYGDGFGTVDTGGQWLIEDAFIHHNTSDGLDLRYMDGADSTKVTLRRIYSVANAGNQVKVKGNSLIENSVMVGHCTYFRGKYYMATGDLCRAYGSSVLLILTGNDVATLRHNTIAGEGDAQIAYGEGASTDKVYIQNNLVVGFPYYASTSTQTLMTAGGAPAAKSFSGNMGWKVRTCPTGTTCTQDPKLTNMTLASFDAEPLAGSPVVDKAPMISGMTADFLLAPRPFGAANDVGAYEVQAVATSALAESVSTSKLTYRAGEIVSITARVLRGGFPLSGASLTFTALKPNRVNKVILNAKTDSNGYAQVSFISGTGPSSIGTYRLSTMATYGTLSATATSTFTVNL</sequence>
<dbReference type="Proteomes" id="UP000639274">
    <property type="component" value="Chromosome"/>
</dbReference>
<dbReference type="InterPro" id="IPR059226">
    <property type="entry name" value="Choice_anch_Q_dom"/>
</dbReference>
<name>A0A974XYX5_9GAMM</name>
<evidence type="ECO:0000313" key="3">
    <source>
        <dbReference type="Proteomes" id="UP000639274"/>
    </source>
</evidence>
<dbReference type="RefSeq" id="WP_207526586.1">
    <property type="nucleotide sequence ID" value="NZ_CP071518.1"/>
</dbReference>
<feature type="signal peptide" evidence="1">
    <location>
        <begin position="1"/>
        <end position="26"/>
    </location>
</feature>
<evidence type="ECO:0008006" key="4">
    <source>
        <dbReference type="Google" id="ProtNLM"/>
    </source>
</evidence>
<keyword evidence="1" id="KW-0732">Signal</keyword>
<dbReference type="InterPro" id="IPR008964">
    <property type="entry name" value="Invasin/intimin_cell_adhesion"/>
</dbReference>
<organism evidence="2 3">
    <name type="scientific">Agrilutibacter solisilvae</name>
    <dbReference type="NCBI Taxonomy" id="2763317"/>
    <lineage>
        <taxon>Bacteria</taxon>
        <taxon>Pseudomonadati</taxon>
        <taxon>Pseudomonadota</taxon>
        <taxon>Gammaproteobacteria</taxon>
        <taxon>Lysobacterales</taxon>
        <taxon>Lysobacteraceae</taxon>
        <taxon>Agrilutibacter</taxon>
    </lineage>
</organism>
<dbReference type="SUPFAM" id="SSF49373">
    <property type="entry name" value="Invasin/intimin cell-adhesion fragments"/>
    <property type="match status" value="1"/>
</dbReference>
<gene>
    <name evidence="2" type="ORF">I8J32_012190</name>
</gene>
<keyword evidence="3" id="KW-1185">Reference proteome</keyword>
<dbReference type="NCBIfam" id="NF041518">
    <property type="entry name" value="choice_anch_Q"/>
    <property type="match status" value="1"/>
</dbReference>
<dbReference type="InterPro" id="IPR011050">
    <property type="entry name" value="Pectin_lyase_fold/virulence"/>
</dbReference>